<proteinExistence type="predicted"/>
<sequence length="485" mass="55983">MLDTHTMLWRTAVENEAVGALDYLRHMLDDVYQFRRYEHSPPPDVRDRRDISNESVAAQKQDQADIYRESVRHLRYAAYAWALNLYEEGDSSEDFINHVFSKYVEQEFGSVTELSGVYFSMREATEPLNYWEHWNIDREMEQNYGMAMTGVAVHTWLLRFYCAAVIWLVNDDEKIANLREQTPANSPLTEHEQVQPDVDRIIDQIETYREEYPLKNLLDGKAPIVDRCDAIIDYFEDVKSVLDEQEQARIREMPISDEYVSGYAENINSQLKSANFWTAIETVGDVTQVDSLEEDPNVTFSGVASAPRKLFVDDGMETMFQSHHRDLIDRYRSLVLEELNIIEREVDSATDIPDALAELVSDKEVALIVCEHRDVGRILQDDERSGRSSNNVPNSYFSFLNVPVLRDVTTEFAAFVLLDENFEYIEECEDVSVSVDVTAGESVDNWNIEEFTDDQDIRDHAQIELSYNAYIEGSGQNGVIFRISE</sequence>
<protein>
    <submittedName>
        <fullName evidence="1">Uncharacterized protein</fullName>
    </submittedName>
</protein>
<dbReference type="AlphaFoldDB" id="A0A3A6PNH3"/>
<keyword evidence="2" id="KW-1185">Reference proteome</keyword>
<dbReference type="Proteomes" id="UP000276588">
    <property type="component" value="Unassembled WGS sequence"/>
</dbReference>
<gene>
    <name evidence="1" type="ORF">DM826_07460</name>
</gene>
<evidence type="ECO:0000313" key="2">
    <source>
        <dbReference type="Proteomes" id="UP000276588"/>
    </source>
</evidence>
<name>A0A3A6PNH3_9EURY</name>
<organism evidence="1 2">
    <name type="scientific">Halonotius aquaticus</name>
    <dbReference type="NCBI Taxonomy" id="2216978"/>
    <lineage>
        <taxon>Archaea</taxon>
        <taxon>Methanobacteriati</taxon>
        <taxon>Methanobacteriota</taxon>
        <taxon>Stenosarchaea group</taxon>
        <taxon>Halobacteria</taxon>
        <taxon>Halobacteriales</taxon>
        <taxon>Haloferacaceae</taxon>
        <taxon>Halonotius</taxon>
    </lineage>
</organism>
<evidence type="ECO:0000313" key="1">
    <source>
        <dbReference type="EMBL" id="RJX43135.1"/>
    </source>
</evidence>
<dbReference type="EMBL" id="QKNY01000010">
    <property type="protein sequence ID" value="RJX43135.1"/>
    <property type="molecule type" value="Genomic_DNA"/>
</dbReference>
<accession>A0A3A6PNH3</accession>
<reference evidence="1 2" key="1">
    <citation type="submission" date="2018-06" db="EMBL/GenBank/DDBJ databases">
        <title>Halonotius sp. F13-13 a new haloarchaeeon isolated from a solar saltern from Isla Cristina, Huelva, Spain.</title>
        <authorList>
            <person name="Duran-Viseras A."/>
            <person name="Sanchez-Porro C."/>
            <person name="Ventosa A."/>
        </authorList>
    </citation>
    <scope>NUCLEOTIDE SEQUENCE [LARGE SCALE GENOMIC DNA]</scope>
    <source>
        <strain evidence="1 2">F13-13</strain>
    </source>
</reference>
<comment type="caution">
    <text evidence="1">The sequence shown here is derived from an EMBL/GenBank/DDBJ whole genome shotgun (WGS) entry which is preliminary data.</text>
</comment>